<dbReference type="AlphaFoldDB" id="A0A915JNJ3"/>
<evidence type="ECO:0000313" key="3">
    <source>
        <dbReference type="WBParaSite" id="nRc.2.0.1.t27775-RA"/>
    </source>
</evidence>
<protein>
    <submittedName>
        <fullName evidence="3">Uncharacterized protein</fullName>
    </submittedName>
</protein>
<accession>A0A915JNJ3</accession>
<feature type="compositionally biased region" description="Basic residues" evidence="1">
    <location>
        <begin position="758"/>
        <end position="771"/>
    </location>
</feature>
<proteinExistence type="predicted"/>
<evidence type="ECO:0000313" key="2">
    <source>
        <dbReference type="Proteomes" id="UP000887565"/>
    </source>
</evidence>
<feature type="compositionally biased region" description="Polar residues" evidence="1">
    <location>
        <begin position="471"/>
        <end position="481"/>
    </location>
</feature>
<feature type="region of interest" description="Disordered" evidence="1">
    <location>
        <begin position="386"/>
        <end position="536"/>
    </location>
</feature>
<evidence type="ECO:0000256" key="1">
    <source>
        <dbReference type="SAM" id="MobiDB-lite"/>
    </source>
</evidence>
<feature type="compositionally biased region" description="Acidic residues" evidence="1">
    <location>
        <begin position="518"/>
        <end position="528"/>
    </location>
</feature>
<name>A0A915JNJ3_ROMCU</name>
<sequence length="807" mass="93090">MQNLSLLFDEWIDVARFKFEDSAKNVVDAKKAVFSLVKSYIDMTAFFCKDESKYLALTVNRNIAHSKTALYDSESLKILWSKIEDIDLLPESFFHLMNVYLRPELNRFSQNFLIYYVFLSILNKLPNTDDVEPFKSSLQYYCDEILHFLDENFQSVVEFVYDREQNKSIKFVDIAKEDESSNNNWQNVLRIYYDKIGINWLKSPSLNDEMLLDYERYFESNAKTYFSNVLNNPIKSKLKRKSPEPRFSRQICAKRNDSRKMQSLDNSNAWNGRKQLENFLSQEDFKQVINSPLLKVENFRRKLSALDTSTASRSFADQKNSFLGSSSLNFSSASSPKPRKSILIDTSISSSARRSNNMTNVKECTLIKKFRFDLDELFAQDKSEKRMNFEENEAEKSIVPSDQSEDEMSLDHDHESTECDHDPKLTEMNHDPELTEIDHDSPSPKNNQDLESIESDYDRESTECDHDQELTEINQNPQSTKVNHDPESMVRDHDLESTDDQQLTEIDLDRQLTKFDQSEDDQTPDEQSMEVGPTNEDIDRTCIKERTLMVESFETSLASDSDAVEEDPNVGHKSDETLVINEVRQSPEADQEILVPKNDVSIPEMVSNIVEIETSPNTDDVFNPKIPLISGSTVENFRDDNVNDRPQTGNRKKTANEIVESNLNGDLECGRHEENQLQHHLSPKKSCDQGIQTSFIVVCLPKSNSSNDRTSENKNLTALKSLKEVEKKVESENHKQKKNIVEEQQPSVSATPKEPAKLRTRSLRRSPRRKSERISTRSLRSAKRNDDKTDRMDAVCLYYSSISDVIT</sequence>
<keyword evidence="2" id="KW-1185">Reference proteome</keyword>
<feature type="compositionally biased region" description="Basic and acidic residues" evidence="1">
    <location>
        <begin position="456"/>
        <end position="469"/>
    </location>
</feature>
<organism evidence="2 3">
    <name type="scientific">Romanomermis culicivorax</name>
    <name type="common">Nematode worm</name>
    <dbReference type="NCBI Taxonomy" id="13658"/>
    <lineage>
        <taxon>Eukaryota</taxon>
        <taxon>Metazoa</taxon>
        <taxon>Ecdysozoa</taxon>
        <taxon>Nematoda</taxon>
        <taxon>Enoplea</taxon>
        <taxon>Dorylaimia</taxon>
        <taxon>Mermithida</taxon>
        <taxon>Mermithoidea</taxon>
        <taxon>Mermithidae</taxon>
        <taxon>Romanomermis</taxon>
    </lineage>
</organism>
<dbReference type="Proteomes" id="UP000887565">
    <property type="component" value="Unplaced"/>
</dbReference>
<feature type="region of interest" description="Disordered" evidence="1">
    <location>
        <begin position="727"/>
        <end position="787"/>
    </location>
</feature>
<dbReference type="WBParaSite" id="nRc.2.0.1.t27775-RA">
    <property type="protein sequence ID" value="nRc.2.0.1.t27775-RA"/>
    <property type="gene ID" value="nRc.2.0.1.g27775"/>
</dbReference>
<feature type="compositionally biased region" description="Basic and acidic residues" evidence="1">
    <location>
        <begin position="482"/>
        <end position="496"/>
    </location>
</feature>
<reference evidence="3" key="1">
    <citation type="submission" date="2022-11" db="UniProtKB">
        <authorList>
            <consortium name="WormBaseParasite"/>
        </authorList>
    </citation>
    <scope>IDENTIFICATION</scope>
</reference>
<feature type="region of interest" description="Disordered" evidence="1">
    <location>
        <begin position="637"/>
        <end position="656"/>
    </location>
</feature>
<feature type="compositionally biased region" description="Basic and acidic residues" evidence="1">
    <location>
        <begin position="409"/>
        <end position="442"/>
    </location>
</feature>
<feature type="compositionally biased region" description="Basic and acidic residues" evidence="1">
    <location>
        <begin position="507"/>
        <end position="517"/>
    </location>
</feature>